<protein>
    <submittedName>
        <fullName evidence="1">Glycosyltransferase family 1 protein</fullName>
    </submittedName>
</protein>
<dbReference type="AlphaFoldDB" id="A0A4Y9QQS2"/>
<keyword evidence="1" id="KW-0808">Transferase</keyword>
<name>A0A4Y9QQS2_9MICO</name>
<dbReference type="EMBL" id="SPQZ01000008">
    <property type="protein sequence ID" value="TFV94944.1"/>
    <property type="molecule type" value="Genomic_DNA"/>
</dbReference>
<evidence type="ECO:0000313" key="2">
    <source>
        <dbReference type="Proteomes" id="UP000298127"/>
    </source>
</evidence>
<dbReference type="RefSeq" id="WP_135121543.1">
    <property type="nucleotide sequence ID" value="NZ_SPQZ01000008.1"/>
</dbReference>
<proteinExistence type="predicted"/>
<gene>
    <name evidence="1" type="ORF">E4M00_16275</name>
</gene>
<dbReference type="Proteomes" id="UP000298127">
    <property type="component" value="Unassembled WGS sequence"/>
</dbReference>
<dbReference type="SUPFAM" id="SSF53756">
    <property type="entry name" value="UDP-Glycosyltransferase/glycogen phosphorylase"/>
    <property type="match status" value="1"/>
</dbReference>
<dbReference type="Gene3D" id="3.40.50.2000">
    <property type="entry name" value="Glycogen Phosphorylase B"/>
    <property type="match status" value="1"/>
</dbReference>
<organism evidence="1 2">
    <name type="scientific">Orlajensenia leifsoniae</name>
    <dbReference type="NCBI Taxonomy" id="2561933"/>
    <lineage>
        <taxon>Bacteria</taxon>
        <taxon>Bacillati</taxon>
        <taxon>Actinomycetota</taxon>
        <taxon>Actinomycetes</taxon>
        <taxon>Micrococcales</taxon>
        <taxon>Microbacteriaceae</taxon>
        <taxon>Orlajensenia</taxon>
    </lineage>
</organism>
<sequence length="414" mass="45104">MVNRVMSWPRSAIDRTLRNRNRLPRFANRTIDYIADHPDSLLGRIAARSLGSSSTGDLPAPAVRPDAAAAVYIGPTNYAAQGWLWARAIDADPRDVRALNMAVDVPGGFSFTADIEVSVPVYNNSRVWQEAELAAVSTFSHVLYEAERALFGRLYSRDVAVESRVLAGRGLSTAFICHGADIRRPSTHVSLTPWSPFADDDTYLVKLERDAVRNRALLDELGRPTFVSTPDLLVDVPYATWCPVVIDPARWEGGVAVDERSRPVVVHVPSKSTVKGTHLIEPALRRLDEAGTIEYLTITGVPSARMPVVYGQADIVLDQFRLGSYGVAACEAMAAGRVVVGHVLDSVRDVVMEQTGRELPIVEATPDTLEDVLLGLIADPARRAALGRDGADFVRAVHDGRLSARVLLDGWVLA</sequence>
<comment type="caution">
    <text evidence="1">The sequence shown here is derived from an EMBL/GenBank/DDBJ whole genome shotgun (WGS) entry which is preliminary data.</text>
</comment>
<evidence type="ECO:0000313" key="1">
    <source>
        <dbReference type="EMBL" id="TFV94944.1"/>
    </source>
</evidence>
<dbReference type="GO" id="GO:0016740">
    <property type="term" value="F:transferase activity"/>
    <property type="evidence" value="ECO:0007669"/>
    <property type="project" value="UniProtKB-KW"/>
</dbReference>
<keyword evidence="2" id="KW-1185">Reference proteome</keyword>
<accession>A0A4Y9QQS2</accession>
<reference evidence="1 2" key="1">
    <citation type="journal article" date="2018" name="J. Microbiol.">
        <title>Leifsonia flava sp. nov., a novel actinobacterium isolated from the rhizosphere of Aquilegia viridiflora.</title>
        <authorList>
            <person name="Cai Y."/>
            <person name="Tao W.Z."/>
            <person name="Ma Y.J."/>
            <person name="Cheng J."/>
            <person name="Zhang M.Y."/>
            <person name="Zhang Y.X."/>
        </authorList>
    </citation>
    <scope>NUCLEOTIDE SEQUENCE [LARGE SCALE GENOMIC DNA]</scope>
    <source>
        <strain evidence="1 2">SYP-B2174</strain>
    </source>
</reference>